<name>A0A8J7M0G2_9BACT</name>
<protein>
    <submittedName>
        <fullName evidence="2">M28 family peptidase</fullName>
    </submittedName>
</protein>
<sequence>MPPAGGNTARQAQENVVDSFQELVGQVCSSRIRSHIEALQGPRHPVAAPSALEAAAAYIEQNLKGAGYEVNDLWFQDSGAKYRNLMASLPGTLYPDERVLVVAHYDTVAQTPGADDNASGIALLLELAAALRPFRFERTVDFIAVNLEENARDDEPLSGTRGSLALANHAREMGWRVNGAIVLESVAYAGDDVVQTAPEGIPFKVSEVGNFIAAVGNENSIAMLLKFAGVIDRYQVPLPYLILAVPGNGESIPDTRRSDHAPFWDNGFKSVMLTDTTNFRNPHYHQPTDTIETLNLCFATEVCRATGGLIMELAGVDGAA</sequence>
<dbReference type="PANTHER" id="PTHR12147">
    <property type="entry name" value="METALLOPEPTIDASE M28 FAMILY MEMBER"/>
    <property type="match status" value="1"/>
</dbReference>
<dbReference type="EMBL" id="JAEMHM010000007">
    <property type="protein sequence ID" value="MBJ6725022.1"/>
    <property type="molecule type" value="Genomic_DNA"/>
</dbReference>
<accession>A0A8J7M0G2</accession>
<dbReference type="AlphaFoldDB" id="A0A8J7M0G2"/>
<proteinExistence type="predicted"/>
<dbReference type="SUPFAM" id="SSF53187">
    <property type="entry name" value="Zn-dependent exopeptidases"/>
    <property type="match status" value="1"/>
</dbReference>
<dbReference type="InterPro" id="IPR007484">
    <property type="entry name" value="Peptidase_M28"/>
</dbReference>
<reference evidence="2" key="1">
    <citation type="submission" date="2020-12" db="EMBL/GenBank/DDBJ databases">
        <title>Geomonas sp. Red875, isolated from river sediment.</title>
        <authorList>
            <person name="Xu Z."/>
            <person name="Zhang Z."/>
            <person name="Masuda Y."/>
            <person name="Itoh H."/>
            <person name="Senoo K."/>
        </authorList>
    </citation>
    <scope>NUCLEOTIDE SEQUENCE</scope>
    <source>
        <strain evidence="2">Red875</strain>
    </source>
</reference>
<gene>
    <name evidence="2" type="ORF">JFN93_09910</name>
</gene>
<dbReference type="InterPro" id="IPR045175">
    <property type="entry name" value="M28_fam"/>
</dbReference>
<dbReference type="PANTHER" id="PTHR12147:SF26">
    <property type="entry name" value="PEPTIDASE M28 DOMAIN-CONTAINING PROTEIN"/>
    <property type="match status" value="1"/>
</dbReference>
<feature type="domain" description="Peptidase M28" evidence="1">
    <location>
        <begin position="84"/>
        <end position="296"/>
    </location>
</feature>
<dbReference type="GO" id="GO:0006508">
    <property type="term" value="P:proteolysis"/>
    <property type="evidence" value="ECO:0007669"/>
    <property type="project" value="InterPro"/>
</dbReference>
<evidence type="ECO:0000259" key="1">
    <source>
        <dbReference type="Pfam" id="PF04389"/>
    </source>
</evidence>
<evidence type="ECO:0000313" key="3">
    <source>
        <dbReference type="Proteomes" id="UP000636888"/>
    </source>
</evidence>
<dbReference type="GO" id="GO:0008235">
    <property type="term" value="F:metalloexopeptidase activity"/>
    <property type="evidence" value="ECO:0007669"/>
    <property type="project" value="InterPro"/>
</dbReference>
<dbReference type="Gene3D" id="3.40.630.10">
    <property type="entry name" value="Zn peptidases"/>
    <property type="match status" value="1"/>
</dbReference>
<dbReference type="Proteomes" id="UP000636888">
    <property type="component" value="Unassembled WGS sequence"/>
</dbReference>
<dbReference type="Pfam" id="PF04389">
    <property type="entry name" value="Peptidase_M28"/>
    <property type="match status" value="1"/>
</dbReference>
<organism evidence="2 3">
    <name type="scientific">Geomesophilobacter sediminis</name>
    <dbReference type="NCBI Taxonomy" id="2798584"/>
    <lineage>
        <taxon>Bacteria</taxon>
        <taxon>Pseudomonadati</taxon>
        <taxon>Thermodesulfobacteriota</taxon>
        <taxon>Desulfuromonadia</taxon>
        <taxon>Geobacterales</taxon>
        <taxon>Geobacteraceae</taxon>
        <taxon>Geomesophilobacter</taxon>
    </lineage>
</organism>
<keyword evidence="3" id="KW-1185">Reference proteome</keyword>
<evidence type="ECO:0000313" key="2">
    <source>
        <dbReference type="EMBL" id="MBJ6725022.1"/>
    </source>
</evidence>
<comment type="caution">
    <text evidence="2">The sequence shown here is derived from an EMBL/GenBank/DDBJ whole genome shotgun (WGS) entry which is preliminary data.</text>
</comment>